<dbReference type="InterPro" id="IPR005158">
    <property type="entry name" value="BTAD"/>
</dbReference>
<dbReference type="InterPro" id="IPR011990">
    <property type="entry name" value="TPR-like_helical_dom_sf"/>
</dbReference>
<dbReference type="Pfam" id="PF00486">
    <property type="entry name" value="Trans_reg_C"/>
    <property type="match status" value="1"/>
</dbReference>
<comment type="caution">
    <text evidence="7">The sequence shown here is derived from an EMBL/GenBank/DDBJ whole genome shotgun (WGS) entry which is preliminary data.</text>
</comment>
<dbReference type="InterPro" id="IPR003593">
    <property type="entry name" value="AAA+_ATPase"/>
</dbReference>
<dbReference type="Gene3D" id="1.10.10.10">
    <property type="entry name" value="Winged helix-like DNA-binding domain superfamily/Winged helix DNA-binding domain"/>
    <property type="match status" value="1"/>
</dbReference>
<protein>
    <submittedName>
        <fullName evidence="7">DNA-binding SARP family transcriptional activator</fullName>
    </submittedName>
</protein>
<dbReference type="Proteomes" id="UP000320876">
    <property type="component" value="Unassembled WGS sequence"/>
</dbReference>
<dbReference type="OrthoDB" id="3594253at2"/>
<evidence type="ECO:0000256" key="3">
    <source>
        <dbReference type="ARBA" id="ARBA00023125"/>
    </source>
</evidence>
<dbReference type="GO" id="GO:0006355">
    <property type="term" value="P:regulation of DNA-templated transcription"/>
    <property type="evidence" value="ECO:0007669"/>
    <property type="project" value="InterPro"/>
</dbReference>
<dbReference type="PANTHER" id="PTHR35807:SF1">
    <property type="entry name" value="TRANSCRIPTIONAL REGULATOR REDD"/>
    <property type="match status" value="1"/>
</dbReference>
<dbReference type="InterPro" id="IPR027417">
    <property type="entry name" value="P-loop_NTPase"/>
</dbReference>
<feature type="DNA-binding region" description="OmpR/PhoB-type" evidence="5">
    <location>
        <begin position="1"/>
        <end position="89"/>
    </location>
</feature>
<dbReference type="InterPro" id="IPR051677">
    <property type="entry name" value="AfsR-DnrI-RedD_regulator"/>
</dbReference>
<dbReference type="Pfam" id="PF03704">
    <property type="entry name" value="BTAD"/>
    <property type="match status" value="1"/>
</dbReference>
<feature type="domain" description="OmpR/PhoB-type" evidence="6">
    <location>
        <begin position="1"/>
        <end position="89"/>
    </location>
</feature>
<dbReference type="SUPFAM" id="SSF48452">
    <property type="entry name" value="TPR-like"/>
    <property type="match status" value="3"/>
</dbReference>
<dbReference type="InterPro" id="IPR002182">
    <property type="entry name" value="NB-ARC"/>
</dbReference>
<keyword evidence="3 5" id="KW-0238">DNA-binding</keyword>
<evidence type="ECO:0000256" key="4">
    <source>
        <dbReference type="ARBA" id="ARBA00023163"/>
    </source>
</evidence>
<dbReference type="CDD" id="cd15831">
    <property type="entry name" value="BTAD"/>
    <property type="match status" value="1"/>
</dbReference>
<dbReference type="Pfam" id="PF00931">
    <property type="entry name" value="NB-ARC"/>
    <property type="match status" value="1"/>
</dbReference>
<name>A0A542DP24_AMYCI</name>
<keyword evidence="2" id="KW-0805">Transcription regulation</keyword>
<evidence type="ECO:0000313" key="7">
    <source>
        <dbReference type="EMBL" id="TQJ04853.1"/>
    </source>
</evidence>
<gene>
    <name evidence="7" type="ORF">FB471_4663</name>
</gene>
<dbReference type="InterPro" id="IPR001867">
    <property type="entry name" value="OmpR/PhoB-type_DNA-bd"/>
</dbReference>
<dbReference type="GO" id="GO:0003677">
    <property type="term" value="F:DNA binding"/>
    <property type="evidence" value="ECO:0007669"/>
    <property type="project" value="UniProtKB-UniRule"/>
</dbReference>
<organism evidence="7 8">
    <name type="scientific">Amycolatopsis cihanbeyliensis</name>
    <dbReference type="NCBI Taxonomy" id="1128664"/>
    <lineage>
        <taxon>Bacteria</taxon>
        <taxon>Bacillati</taxon>
        <taxon>Actinomycetota</taxon>
        <taxon>Actinomycetes</taxon>
        <taxon>Pseudonocardiales</taxon>
        <taxon>Pseudonocardiaceae</taxon>
        <taxon>Amycolatopsis</taxon>
    </lineage>
</organism>
<evidence type="ECO:0000256" key="1">
    <source>
        <dbReference type="ARBA" id="ARBA00005820"/>
    </source>
</evidence>
<dbReference type="InterPro" id="IPR016032">
    <property type="entry name" value="Sig_transdc_resp-reg_C-effctor"/>
</dbReference>
<keyword evidence="4" id="KW-0804">Transcription</keyword>
<dbReference type="SMART" id="SM00382">
    <property type="entry name" value="AAA"/>
    <property type="match status" value="1"/>
</dbReference>
<keyword evidence="8" id="KW-1185">Reference proteome</keyword>
<dbReference type="InterPro" id="IPR036388">
    <property type="entry name" value="WH-like_DNA-bd_sf"/>
</dbReference>
<dbReference type="SUPFAM" id="SSF46894">
    <property type="entry name" value="C-terminal effector domain of the bipartite response regulators"/>
    <property type="match status" value="1"/>
</dbReference>
<dbReference type="SMART" id="SM00862">
    <property type="entry name" value="Trans_reg_C"/>
    <property type="match status" value="1"/>
</dbReference>
<dbReference type="CDD" id="cd01983">
    <property type="entry name" value="SIMIBI"/>
    <property type="match status" value="1"/>
</dbReference>
<comment type="similarity">
    <text evidence="1">Belongs to the AfsR/DnrI/RedD regulatory family.</text>
</comment>
<dbReference type="GO" id="GO:0043531">
    <property type="term" value="F:ADP binding"/>
    <property type="evidence" value="ECO:0007669"/>
    <property type="project" value="InterPro"/>
</dbReference>
<evidence type="ECO:0000259" key="6">
    <source>
        <dbReference type="PROSITE" id="PS51755"/>
    </source>
</evidence>
<dbReference type="Gene3D" id="3.40.50.300">
    <property type="entry name" value="P-loop containing nucleotide triphosphate hydrolases"/>
    <property type="match status" value="1"/>
</dbReference>
<dbReference type="PANTHER" id="PTHR35807">
    <property type="entry name" value="TRANSCRIPTIONAL REGULATOR REDD-RELATED"/>
    <property type="match status" value="1"/>
</dbReference>
<evidence type="ECO:0000256" key="5">
    <source>
        <dbReference type="PROSITE-ProRule" id="PRU01091"/>
    </source>
</evidence>
<evidence type="ECO:0000256" key="2">
    <source>
        <dbReference type="ARBA" id="ARBA00023015"/>
    </source>
</evidence>
<dbReference type="SUPFAM" id="SSF52540">
    <property type="entry name" value="P-loop containing nucleoside triphosphate hydrolases"/>
    <property type="match status" value="1"/>
</dbReference>
<dbReference type="PROSITE" id="PS51755">
    <property type="entry name" value="OMPR_PHOB"/>
    <property type="match status" value="1"/>
</dbReference>
<dbReference type="GO" id="GO:0000160">
    <property type="term" value="P:phosphorelay signal transduction system"/>
    <property type="evidence" value="ECO:0007669"/>
    <property type="project" value="InterPro"/>
</dbReference>
<sequence length="930" mass="100850">MDFRILGPVEVWQDGEAVPISAPRQRAVLAGLLVRPGAVVTTGTLVQDLWGATPPRSASVTVRNYVQRLRRGLPEPVLESAPSGYRLRIRPEQLDVHRFGTLVDSARAEPDPGRSAELFEQALGLWRGTPLQDLGDVPVRALQAPKLEEQYLAALEDSIEVGLRLGRQGELVARLTELTAEYPLRERLCRQLMLALYRTGRAAEALGAYRRIRGTLVSELGMEPGSELRRLEQAILREDPELDAEGEVDRPGRAPVPDALPAGTATFVGRAAELADLRARFARPGASQPVCFVHGQGGSGKSTLAIHTARELAADFPDGVLYVDLHGATPGAQPLSAAEVLQVLLRTLGGADIDPRQDLATIVRTYRTRLRGRRVLVVLDNAASKAHALPAIPDEPGCGAIVTSRSLIAGPEGATRVHLDAFGTEEAVELLRRLIGSSAVDSDPAAAARLADLCGRLPLALRLIASRAALRPHWPLSSWVDLLADERRRLDQLRHQDSDIRASFAVGIEQLEADGSDRGRDARRLFDAFGLIDGCAGTLGLACALTGWRPERAEPALDHLVDVGLLASPEPGRYEMYDLITLLARERAEFTPEAERAERLGAAMRWYLAAARHCCALATGARELPGMPDREPVDARDTVRFESCEPARRWLDREIGTLVALLRQAARERLPGCVAALTTFARALTWYFNSSMRWTERSQLGEAMLTLAHDTGDTRLEAAGLAQLCVTEAQRGNLDEADRLGKRAADLLADAGDADQDRLMLLSNQSGVAMLRGEPERAAALSRVTLEHATAAGHDHLVASSQCNLAMIAMRGGSSTEAASRLREAVRINRRIGHVTNLVVTLNSLMSVYAATGSHHEVLARSVEALELHGKLGGGYLAAEGLLQLARSLHELGRTGEARERHREAREHLAGVSSRERIGLADLLESLEFS</sequence>
<dbReference type="AlphaFoldDB" id="A0A542DP24"/>
<evidence type="ECO:0000313" key="8">
    <source>
        <dbReference type="Proteomes" id="UP000320876"/>
    </source>
</evidence>
<dbReference type="Gene3D" id="1.25.40.10">
    <property type="entry name" value="Tetratricopeptide repeat domain"/>
    <property type="match status" value="2"/>
</dbReference>
<dbReference type="EMBL" id="VFML01000001">
    <property type="protein sequence ID" value="TQJ04853.1"/>
    <property type="molecule type" value="Genomic_DNA"/>
</dbReference>
<proteinExistence type="inferred from homology"/>
<dbReference type="RefSeq" id="WP_142000478.1">
    <property type="nucleotide sequence ID" value="NZ_VFML01000001.1"/>
</dbReference>
<dbReference type="PRINTS" id="PR00364">
    <property type="entry name" value="DISEASERSIST"/>
</dbReference>
<dbReference type="SMART" id="SM01043">
    <property type="entry name" value="BTAD"/>
    <property type="match status" value="1"/>
</dbReference>
<reference evidence="7 8" key="1">
    <citation type="submission" date="2019-06" db="EMBL/GenBank/DDBJ databases">
        <title>Sequencing the genomes of 1000 actinobacteria strains.</title>
        <authorList>
            <person name="Klenk H.-P."/>
        </authorList>
    </citation>
    <scope>NUCLEOTIDE SEQUENCE [LARGE SCALE GENOMIC DNA]</scope>
    <source>
        <strain evidence="7 8">DSM 45679</strain>
    </source>
</reference>
<accession>A0A542DP24</accession>